<keyword evidence="6 8" id="KW-0472">Membrane</keyword>
<feature type="transmembrane region" description="Helical" evidence="8">
    <location>
        <begin position="112"/>
        <end position="130"/>
    </location>
</feature>
<feature type="compositionally biased region" description="Basic and acidic residues" evidence="7">
    <location>
        <begin position="40"/>
        <end position="56"/>
    </location>
</feature>
<dbReference type="Pfam" id="PF03916">
    <property type="entry name" value="NrfD"/>
    <property type="match status" value="1"/>
</dbReference>
<reference evidence="10" key="1">
    <citation type="submission" date="2023-07" db="EMBL/GenBank/DDBJ databases">
        <title>30 novel species of actinomycetes from the DSMZ collection.</title>
        <authorList>
            <person name="Nouioui I."/>
        </authorList>
    </citation>
    <scope>NUCLEOTIDE SEQUENCE [LARGE SCALE GENOMIC DNA]</scope>
    <source>
        <strain evidence="10">DSM 44917</strain>
    </source>
</reference>
<protein>
    <submittedName>
        <fullName evidence="9">NrfD/PsrC family molybdoenzyme membrane anchor subunit</fullName>
    </submittedName>
</protein>
<dbReference type="EMBL" id="JAVREN010000039">
    <property type="protein sequence ID" value="MDT0309528.1"/>
    <property type="molecule type" value="Genomic_DNA"/>
</dbReference>
<evidence type="ECO:0000256" key="3">
    <source>
        <dbReference type="ARBA" id="ARBA00022475"/>
    </source>
</evidence>
<dbReference type="RefSeq" id="WP_311632489.1">
    <property type="nucleotide sequence ID" value="NZ_JAVREN010000039.1"/>
</dbReference>
<evidence type="ECO:0000313" key="9">
    <source>
        <dbReference type="EMBL" id="MDT0309528.1"/>
    </source>
</evidence>
<comment type="subcellular location">
    <subcellularLocation>
        <location evidence="1">Cell membrane</location>
        <topology evidence="1">Multi-pass membrane protein</topology>
    </subcellularLocation>
</comment>
<feature type="transmembrane region" description="Helical" evidence="8">
    <location>
        <begin position="78"/>
        <end position="100"/>
    </location>
</feature>
<sequence>MSESEVTRAGLTGGRPGRDALFGNGQGDGSGAPDGGPDGGRSEGRAARRHRAREESPGFTSYYGRPVVKAPAWSPADIAGYLFLGGLAGAGSVLAAGAGLTGRPHTARAMKLGSVGAISLSAAALIHDLGRPERFHHMLRVAKPTSPMSVGSWLLAVYGPLSGAAALSDLTGRAPRAGRAATCGAAVLGPAVAAYTGVLLADTALPAWHAAHRHLPRLFAASAASAASGLALVAGPRAEHAPARRAAVLGTAAELAVLSGLHREAGGVAETYREGTAGRLLRAARRLSVAGAACAALSGTRAAGRLARPAATLGGLALLAGSACTRLGVFHAGLASARDPKYTLRPQRERLATRAEAPGCGAAPPG</sequence>
<evidence type="ECO:0000256" key="7">
    <source>
        <dbReference type="SAM" id="MobiDB-lite"/>
    </source>
</evidence>
<dbReference type="InterPro" id="IPR052049">
    <property type="entry name" value="Electron_transfer_protein"/>
</dbReference>
<evidence type="ECO:0000256" key="6">
    <source>
        <dbReference type="ARBA" id="ARBA00023136"/>
    </source>
</evidence>
<keyword evidence="4 8" id="KW-0812">Transmembrane</keyword>
<dbReference type="InterPro" id="IPR005614">
    <property type="entry name" value="NrfD-like"/>
</dbReference>
<dbReference type="Gene3D" id="1.20.1630.10">
    <property type="entry name" value="Formate dehydrogenase/DMSO reductase domain"/>
    <property type="match status" value="1"/>
</dbReference>
<organism evidence="9 10">
    <name type="scientific">Streptomyces boetiae</name>
    <dbReference type="NCBI Taxonomy" id="3075541"/>
    <lineage>
        <taxon>Bacteria</taxon>
        <taxon>Bacillati</taxon>
        <taxon>Actinomycetota</taxon>
        <taxon>Actinomycetes</taxon>
        <taxon>Kitasatosporales</taxon>
        <taxon>Streptomycetaceae</taxon>
        <taxon>Streptomyces</taxon>
    </lineage>
</organism>
<name>A0ABU2LD70_9ACTN</name>
<gene>
    <name evidence="9" type="primary">nrfD</name>
    <name evidence="9" type="ORF">RM780_21580</name>
</gene>
<feature type="region of interest" description="Disordered" evidence="7">
    <location>
        <begin position="1"/>
        <end position="60"/>
    </location>
</feature>
<evidence type="ECO:0000256" key="2">
    <source>
        <dbReference type="ARBA" id="ARBA00008929"/>
    </source>
</evidence>
<comment type="similarity">
    <text evidence="2">Belongs to the NrfD family.</text>
</comment>
<evidence type="ECO:0000256" key="8">
    <source>
        <dbReference type="SAM" id="Phobius"/>
    </source>
</evidence>
<comment type="caution">
    <text evidence="9">The sequence shown here is derived from an EMBL/GenBank/DDBJ whole genome shotgun (WGS) entry which is preliminary data.</text>
</comment>
<evidence type="ECO:0000256" key="1">
    <source>
        <dbReference type="ARBA" id="ARBA00004651"/>
    </source>
</evidence>
<proteinExistence type="inferred from homology"/>
<accession>A0ABU2LD70</accession>
<keyword evidence="10" id="KW-1185">Reference proteome</keyword>
<feature type="compositionally biased region" description="Gly residues" evidence="7">
    <location>
        <begin position="24"/>
        <end position="39"/>
    </location>
</feature>
<dbReference type="PANTHER" id="PTHR34856">
    <property type="entry name" value="PROTEIN NRFD"/>
    <property type="match status" value="1"/>
</dbReference>
<evidence type="ECO:0000313" key="10">
    <source>
        <dbReference type="Proteomes" id="UP001183388"/>
    </source>
</evidence>
<evidence type="ECO:0000256" key="5">
    <source>
        <dbReference type="ARBA" id="ARBA00022989"/>
    </source>
</evidence>
<dbReference type="PANTHER" id="PTHR34856:SF2">
    <property type="entry name" value="PROTEIN NRFD"/>
    <property type="match status" value="1"/>
</dbReference>
<dbReference type="Proteomes" id="UP001183388">
    <property type="component" value="Unassembled WGS sequence"/>
</dbReference>
<keyword evidence="5 8" id="KW-1133">Transmembrane helix</keyword>
<evidence type="ECO:0000256" key="4">
    <source>
        <dbReference type="ARBA" id="ARBA00022692"/>
    </source>
</evidence>
<keyword evidence="3" id="KW-1003">Cell membrane</keyword>